<sequence>MMRSMSSSSSNARRVGSIKPGRGRVLISSALPKMHKVVSAVVATSGAAVSSPLAAQAAATPSLRNLLYSVLAGGTVLFALFGAVSIVAQFDPVNRK</sequence>
<feature type="transmembrane region" description="Helical" evidence="6">
    <location>
        <begin position="67"/>
        <end position="88"/>
    </location>
</feature>
<evidence type="ECO:0000313" key="7">
    <source>
        <dbReference type="EMBL" id="BAV58350.1"/>
    </source>
</evidence>
<keyword evidence="2 6" id="KW-0812">Transmembrane</keyword>
<gene>
    <name evidence="7" type="primary">02265f</name>
</gene>
<dbReference type="EMBL" id="LC088662">
    <property type="protein sequence ID" value="BAV58350.1"/>
    <property type="molecule type" value="mRNA"/>
</dbReference>
<evidence type="ECO:0000256" key="2">
    <source>
        <dbReference type="ARBA" id="ARBA00022692"/>
    </source>
</evidence>
<evidence type="ECO:0000256" key="6">
    <source>
        <dbReference type="SAM" id="Phobius"/>
    </source>
</evidence>
<accession>A0A1C9ZWH6</accession>
<evidence type="ECO:0000256" key="5">
    <source>
        <dbReference type="ARBA" id="ARBA00023276"/>
    </source>
</evidence>
<dbReference type="GO" id="GO:0009523">
    <property type="term" value="C:photosystem II"/>
    <property type="evidence" value="ECO:0007669"/>
    <property type="project" value="UniProtKB-KW"/>
</dbReference>
<evidence type="ECO:0000256" key="4">
    <source>
        <dbReference type="ARBA" id="ARBA00023136"/>
    </source>
</evidence>
<evidence type="ECO:0008006" key="8">
    <source>
        <dbReference type="Google" id="ProtNLM"/>
    </source>
</evidence>
<protein>
    <recommendedName>
        <fullName evidence="8">Photosystem II reaction center X protein</fullName>
    </recommendedName>
</protein>
<keyword evidence="1" id="KW-0602">Photosynthesis</keyword>
<dbReference type="PANTHER" id="PTHR34455:SF1">
    <property type="entry name" value="OS07G0673550 PROTEIN"/>
    <property type="match status" value="1"/>
</dbReference>
<dbReference type="PANTHER" id="PTHR34455">
    <property type="entry name" value="OS07G0673550 PROTEIN"/>
    <property type="match status" value="1"/>
</dbReference>
<dbReference type="GO" id="GO:0015979">
    <property type="term" value="P:photosynthesis"/>
    <property type="evidence" value="ECO:0007669"/>
    <property type="project" value="UniProtKB-KW"/>
</dbReference>
<keyword evidence="3 6" id="KW-1133">Transmembrane helix</keyword>
<keyword evidence="5" id="KW-0604">Photosystem II</keyword>
<dbReference type="InterPro" id="IPR009518">
    <property type="entry name" value="PSII_PsbX"/>
</dbReference>
<name>A0A1C9ZWH6_9CHLO</name>
<organism evidence="7">
    <name type="scientific">Ulva partita</name>
    <dbReference type="NCBI Taxonomy" id="1605170"/>
    <lineage>
        <taxon>Eukaryota</taxon>
        <taxon>Viridiplantae</taxon>
        <taxon>Chlorophyta</taxon>
        <taxon>core chlorophytes</taxon>
        <taxon>Ulvophyceae</taxon>
        <taxon>OUU clade</taxon>
        <taxon>Ulvales</taxon>
        <taxon>Ulvaceae</taxon>
        <taxon>Ulva</taxon>
    </lineage>
</organism>
<dbReference type="Gene3D" id="1.20.5.510">
    <property type="entry name" value="Single helix bin"/>
    <property type="match status" value="1"/>
</dbReference>
<keyword evidence="4 6" id="KW-0472">Membrane</keyword>
<dbReference type="AlphaFoldDB" id="A0A1C9ZWH6"/>
<evidence type="ECO:0000256" key="1">
    <source>
        <dbReference type="ARBA" id="ARBA00022531"/>
    </source>
</evidence>
<evidence type="ECO:0000256" key="3">
    <source>
        <dbReference type="ARBA" id="ARBA00022989"/>
    </source>
</evidence>
<reference evidence="7" key="1">
    <citation type="submission" date="2015-10" db="EMBL/GenBank/DDBJ databases">
        <title>Evolution of the mating-type locus in an isomorphic haploid-diploid life cycle and isogamy.</title>
        <authorList>
            <person name="Yamazaki T."/>
            <person name="Suzuki R."/>
            <person name="Ichihara K."/>
            <person name="Toyoda A."/>
            <person name="Kuwano K."/>
            <person name="Kawano S."/>
        </authorList>
    </citation>
    <scope>NUCLEOTIDE SEQUENCE</scope>
    <source>
        <strain evidence="7">MGEC-1</strain>
    </source>
</reference>
<proteinExistence type="evidence at transcript level"/>
<dbReference type="Pfam" id="PF06596">
    <property type="entry name" value="PsbX"/>
    <property type="match status" value="1"/>
</dbReference>